<feature type="region of interest" description="Disordered" evidence="1">
    <location>
        <begin position="22"/>
        <end position="113"/>
    </location>
</feature>
<sequence length="137" mass="15484">MEYALDQLSIASLQSIRIKRSLDTSRKNKKGQTVGKIADNKEEREGEEAEVVLKCKRQDEEEVSGSKKVKPSKARTLKKHCSSSHQEVLPKKKTTNANSPKLQPPKLPQNPKFTKVSNLHIIPKIQTHKIQIATIHQ</sequence>
<dbReference type="Gramene" id="MELO3C008964.2.1">
    <property type="protein sequence ID" value="MELO3C008964.2.1"/>
    <property type="gene ID" value="MELO3C008964.2"/>
</dbReference>
<proteinExistence type="predicted"/>
<name>A0A9I9CVD5_CUCME</name>
<dbReference type="AlphaFoldDB" id="A0A9I9CVD5"/>
<reference evidence="2" key="1">
    <citation type="submission" date="2023-03" db="UniProtKB">
        <authorList>
            <consortium name="EnsemblPlants"/>
        </authorList>
    </citation>
    <scope>IDENTIFICATION</scope>
</reference>
<organism evidence="2">
    <name type="scientific">Cucumis melo</name>
    <name type="common">Muskmelon</name>
    <dbReference type="NCBI Taxonomy" id="3656"/>
    <lineage>
        <taxon>Eukaryota</taxon>
        <taxon>Viridiplantae</taxon>
        <taxon>Streptophyta</taxon>
        <taxon>Embryophyta</taxon>
        <taxon>Tracheophyta</taxon>
        <taxon>Spermatophyta</taxon>
        <taxon>Magnoliopsida</taxon>
        <taxon>eudicotyledons</taxon>
        <taxon>Gunneridae</taxon>
        <taxon>Pentapetalae</taxon>
        <taxon>rosids</taxon>
        <taxon>fabids</taxon>
        <taxon>Cucurbitales</taxon>
        <taxon>Cucurbitaceae</taxon>
        <taxon>Benincaseae</taxon>
        <taxon>Cucumis</taxon>
    </lineage>
</organism>
<protein>
    <submittedName>
        <fullName evidence="2">Uncharacterized protein</fullName>
    </submittedName>
</protein>
<dbReference type="EnsemblPlants" id="MELO3C008964.2.1">
    <property type="protein sequence ID" value="MELO3C008964.2.1"/>
    <property type="gene ID" value="MELO3C008964.2"/>
</dbReference>
<evidence type="ECO:0000256" key="1">
    <source>
        <dbReference type="SAM" id="MobiDB-lite"/>
    </source>
</evidence>
<evidence type="ECO:0000313" key="2">
    <source>
        <dbReference type="EnsemblPlants" id="MELO3C008964.2.1"/>
    </source>
</evidence>
<accession>A0A9I9CVD5</accession>
<feature type="compositionally biased region" description="Basic residues" evidence="1">
    <location>
        <begin position="67"/>
        <end position="82"/>
    </location>
</feature>